<gene>
    <name evidence="2" type="ORF">ElyMa_006169800</name>
</gene>
<dbReference type="EMBL" id="BMAT01012386">
    <property type="protein sequence ID" value="GFR91212.1"/>
    <property type="molecule type" value="Genomic_DNA"/>
</dbReference>
<proteinExistence type="predicted"/>
<dbReference type="Proteomes" id="UP000762676">
    <property type="component" value="Unassembled WGS sequence"/>
</dbReference>
<reference evidence="2 3" key="1">
    <citation type="journal article" date="2021" name="Elife">
        <title>Chloroplast acquisition without the gene transfer in kleptoplastic sea slugs, Plakobranchus ocellatus.</title>
        <authorList>
            <person name="Maeda T."/>
            <person name="Takahashi S."/>
            <person name="Yoshida T."/>
            <person name="Shimamura S."/>
            <person name="Takaki Y."/>
            <person name="Nagai Y."/>
            <person name="Toyoda A."/>
            <person name="Suzuki Y."/>
            <person name="Arimoto A."/>
            <person name="Ishii H."/>
            <person name="Satoh N."/>
            <person name="Nishiyama T."/>
            <person name="Hasebe M."/>
            <person name="Maruyama T."/>
            <person name="Minagawa J."/>
            <person name="Obokata J."/>
            <person name="Shigenobu S."/>
        </authorList>
    </citation>
    <scope>NUCLEOTIDE SEQUENCE [LARGE SCALE GENOMIC DNA]</scope>
</reference>
<feature type="region of interest" description="Disordered" evidence="1">
    <location>
        <begin position="1"/>
        <end position="33"/>
    </location>
</feature>
<dbReference type="AlphaFoldDB" id="A0AAV4GZA0"/>
<accession>A0AAV4GZA0</accession>
<evidence type="ECO:0000313" key="3">
    <source>
        <dbReference type="Proteomes" id="UP000762676"/>
    </source>
</evidence>
<protein>
    <submittedName>
        <fullName evidence="2">Uncharacterized protein</fullName>
    </submittedName>
</protein>
<evidence type="ECO:0000313" key="2">
    <source>
        <dbReference type="EMBL" id="GFR91212.1"/>
    </source>
</evidence>
<organism evidence="2 3">
    <name type="scientific">Elysia marginata</name>
    <dbReference type="NCBI Taxonomy" id="1093978"/>
    <lineage>
        <taxon>Eukaryota</taxon>
        <taxon>Metazoa</taxon>
        <taxon>Spiralia</taxon>
        <taxon>Lophotrochozoa</taxon>
        <taxon>Mollusca</taxon>
        <taxon>Gastropoda</taxon>
        <taxon>Heterobranchia</taxon>
        <taxon>Euthyneura</taxon>
        <taxon>Panpulmonata</taxon>
        <taxon>Sacoglossa</taxon>
        <taxon>Placobranchoidea</taxon>
        <taxon>Plakobranchidae</taxon>
        <taxon>Elysia</taxon>
    </lineage>
</organism>
<comment type="caution">
    <text evidence="2">The sequence shown here is derived from an EMBL/GenBank/DDBJ whole genome shotgun (WGS) entry which is preliminary data.</text>
</comment>
<keyword evidence="3" id="KW-1185">Reference proteome</keyword>
<sequence length="120" mass="12873">MASSNFPLISPPGSTRKERGTTSSIGPLRGIGPGTQLSWRDSMSSAPHLVFTYLSTICEVVYVVPQFAGTAVTPFCFICAFRPGFLSGLAPLAFDFYLVLYKAAVAGDCLEFLPLDRLSS</sequence>
<evidence type="ECO:0000256" key="1">
    <source>
        <dbReference type="SAM" id="MobiDB-lite"/>
    </source>
</evidence>
<name>A0AAV4GZA0_9GAST</name>